<evidence type="ECO:0000313" key="1">
    <source>
        <dbReference type="EMBL" id="KAJ3525795.1"/>
    </source>
</evidence>
<reference evidence="1" key="1">
    <citation type="submission" date="2022-07" db="EMBL/GenBank/DDBJ databases">
        <title>Genome Sequence of Phlebia brevispora.</title>
        <authorList>
            <person name="Buettner E."/>
        </authorList>
    </citation>
    <scope>NUCLEOTIDE SEQUENCE</scope>
    <source>
        <strain evidence="1">MPL23</strain>
    </source>
</reference>
<name>A0ACC1RTH5_9APHY</name>
<gene>
    <name evidence="1" type="ORF">NM688_g8350</name>
</gene>
<sequence>MSKTLTPERFVVSFYKDSVGTVESPNQADADIIFGQVTIMWAKVLMKIPGRRVLKSGGHDSVELCQSVLKSAGEKAAGAKYLIVFVENGSIRKLSASSQADAEAIYDQIPSERVRLLIEVPTAEILKTHGFNPWTQQFECVFLTKSSMSRKAFTLSKGGRSEGSGSNKNKQTSSTHPPSSAPVVGHQRHSVQLDSTMKAAEINEFLALRSNLPSSPTFNMPPSTDCHPCLPPSLLEKLKSDPVLSVSNSCIFQSDFDRFRLGANKFGNNRTCVETEVVQPCNEKAAMFPGFPEQLARNMERFGRGDRKTFLHVAARNGDVPLAYEVIRMGIIIDYKDKYGATALFLALEHLLSLSMVLKTVSQSGFLRPADPASRAALDPATIKNKIACTTRIATLLIEQHADVDAGAFGYTPLYLACSSPSSQGASVRLTRRQASLLIYLRQDQSRRSSPRSSMPLLVWQALVSMPRRIHTTLP</sequence>
<comment type="caution">
    <text evidence="1">The sequence shown here is derived from an EMBL/GenBank/DDBJ whole genome shotgun (WGS) entry which is preliminary data.</text>
</comment>
<accession>A0ACC1RTH5</accession>
<proteinExistence type="predicted"/>
<keyword evidence="2" id="KW-1185">Reference proteome</keyword>
<organism evidence="1 2">
    <name type="scientific">Phlebia brevispora</name>
    <dbReference type="NCBI Taxonomy" id="194682"/>
    <lineage>
        <taxon>Eukaryota</taxon>
        <taxon>Fungi</taxon>
        <taxon>Dikarya</taxon>
        <taxon>Basidiomycota</taxon>
        <taxon>Agaricomycotina</taxon>
        <taxon>Agaricomycetes</taxon>
        <taxon>Polyporales</taxon>
        <taxon>Meruliaceae</taxon>
        <taxon>Phlebia</taxon>
    </lineage>
</organism>
<evidence type="ECO:0000313" key="2">
    <source>
        <dbReference type="Proteomes" id="UP001148662"/>
    </source>
</evidence>
<protein>
    <submittedName>
        <fullName evidence="1">Uncharacterized protein</fullName>
    </submittedName>
</protein>
<dbReference type="EMBL" id="JANHOG010002218">
    <property type="protein sequence ID" value="KAJ3525795.1"/>
    <property type="molecule type" value="Genomic_DNA"/>
</dbReference>
<dbReference type="Proteomes" id="UP001148662">
    <property type="component" value="Unassembled WGS sequence"/>
</dbReference>